<proteinExistence type="predicted"/>
<dbReference type="AlphaFoldDB" id="A0A9E7KBW0"/>
<evidence type="ECO:0000313" key="2">
    <source>
        <dbReference type="EMBL" id="URE14543.1"/>
    </source>
</evidence>
<dbReference type="InterPro" id="IPR022742">
    <property type="entry name" value="Hydrolase_4"/>
</dbReference>
<protein>
    <submittedName>
        <fullName evidence="2">UbiE/COQ5 methyltransferase family</fullName>
    </submittedName>
</protein>
<name>A0A9E7KBW0_9LILI</name>
<dbReference type="GO" id="GO:0008168">
    <property type="term" value="F:methyltransferase activity"/>
    <property type="evidence" value="ECO:0007669"/>
    <property type="project" value="UniProtKB-KW"/>
</dbReference>
<dbReference type="OrthoDB" id="2013972at2759"/>
<dbReference type="EMBL" id="CP097509">
    <property type="protein sequence ID" value="URE14543.1"/>
    <property type="molecule type" value="Genomic_DNA"/>
</dbReference>
<reference evidence="2" key="1">
    <citation type="submission" date="2022-05" db="EMBL/GenBank/DDBJ databases">
        <title>The Musa troglodytarum L. genome provides insights into the mechanism of non-climacteric behaviour and enrichment of carotenoids.</title>
        <authorList>
            <person name="Wang J."/>
        </authorList>
    </citation>
    <scope>NUCLEOTIDE SEQUENCE</scope>
    <source>
        <tissue evidence="2">Leaf</tissue>
    </source>
</reference>
<evidence type="ECO:0000313" key="3">
    <source>
        <dbReference type="Proteomes" id="UP001055439"/>
    </source>
</evidence>
<dbReference type="GO" id="GO:0032259">
    <property type="term" value="P:methylation"/>
    <property type="evidence" value="ECO:0007669"/>
    <property type="project" value="UniProtKB-KW"/>
</dbReference>
<dbReference type="PANTHER" id="PTHR42886:SF85">
    <property type="entry name" value="OS01G0579900 PROTEIN"/>
    <property type="match status" value="1"/>
</dbReference>
<dbReference type="InterPro" id="IPR029058">
    <property type="entry name" value="AB_hydrolase_fold"/>
</dbReference>
<keyword evidence="3" id="KW-1185">Reference proteome</keyword>
<organism evidence="2 3">
    <name type="scientific">Musa troglodytarum</name>
    <name type="common">fe'i banana</name>
    <dbReference type="NCBI Taxonomy" id="320322"/>
    <lineage>
        <taxon>Eukaryota</taxon>
        <taxon>Viridiplantae</taxon>
        <taxon>Streptophyta</taxon>
        <taxon>Embryophyta</taxon>
        <taxon>Tracheophyta</taxon>
        <taxon>Spermatophyta</taxon>
        <taxon>Magnoliopsida</taxon>
        <taxon>Liliopsida</taxon>
        <taxon>Zingiberales</taxon>
        <taxon>Musaceae</taxon>
        <taxon>Musa</taxon>
    </lineage>
</organism>
<dbReference type="SUPFAM" id="SSF53474">
    <property type="entry name" value="alpha/beta-Hydrolases"/>
    <property type="match status" value="1"/>
</dbReference>
<dbReference type="Gene3D" id="3.40.50.1820">
    <property type="entry name" value="alpha/beta hydrolase"/>
    <property type="match status" value="1"/>
</dbReference>
<feature type="domain" description="Serine aminopeptidase S33" evidence="1">
    <location>
        <begin position="91"/>
        <end position="180"/>
    </location>
</feature>
<gene>
    <name evidence="2" type="ORF">MUK42_12148</name>
</gene>
<dbReference type="Proteomes" id="UP001055439">
    <property type="component" value="Chromosome 7"/>
</dbReference>
<dbReference type="PANTHER" id="PTHR42886">
    <property type="entry name" value="RE40534P-RELATED"/>
    <property type="match status" value="1"/>
</dbReference>
<evidence type="ECO:0000259" key="1">
    <source>
        <dbReference type="Pfam" id="PF12146"/>
    </source>
</evidence>
<keyword evidence="2" id="KW-0808">Transferase</keyword>
<keyword evidence="2" id="KW-0489">Methyltransferase</keyword>
<sequence>MPQNLESSGCGAGGSADSPRLVALIIKNHHGTPTLKTKHVRRLQPLVQSQRYFPRARLVSGRPPLSIGRGGPEAGDLFKTPSFTDDETILNLTAALTSKGLGVFRFDFSGNGESEGVFQFGNYRKEAEDLHAVVLYFSDQKYEISAIVGHSKGGDVVLLYASRYRDVHTVVNLSGRFALDRGIERFLGKDFIQRINKDGFIDVVDKTGKVAFRVTEESLMDRLNIDMHAACLSIDKGCRVFTVHGSADEIIPVEDALEIAKLIPSHKLHIIEGANHCYTEHQEELAKTVVDFLTSIQAEDAAVVGDL</sequence>
<dbReference type="Pfam" id="PF12146">
    <property type="entry name" value="Hydrolase_4"/>
    <property type="match status" value="1"/>
</dbReference>
<accession>A0A9E7KBW0</accession>